<accession>A0A4R7HZZ8</accession>
<dbReference type="InterPro" id="IPR043129">
    <property type="entry name" value="ATPase_NBD"/>
</dbReference>
<evidence type="ECO:0000313" key="9">
    <source>
        <dbReference type="Proteomes" id="UP000294558"/>
    </source>
</evidence>
<keyword evidence="4 6" id="KW-0418">Kinase</keyword>
<keyword evidence="2 6" id="KW-0808">Transferase</keyword>
<dbReference type="GO" id="GO:0008776">
    <property type="term" value="F:acetate kinase activity"/>
    <property type="evidence" value="ECO:0007669"/>
    <property type="project" value="UniProtKB-UniRule"/>
</dbReference>
<feature type="binding site" evidence="6">
    <location>
        <position position="7"/>
    </location>
    <ligand>
        <name>Mg(2+)</name>
        <dbReference type="ChEBI" id="CHEBI:18420"/>
    </ligand>
</feature>
<dbReference type="PANTHER" id="PTHR21060">
    <property type="entry name" value="ACETATE KINASE"/>
    <property type="match status" value="1"/>
</dbReference>
<dbReference type="EMBL" id="SOAU01000001">
    <property type="protein sequence ID" value="TDT16832.1"/>
    <property type="molecule type" value="Genomic_DNA"/>
</dbReference>
<feature type="binding site" evidence="6">
    <location>
        <position position="14"/>
    </location>
    <ligand>
        <name>ATP</name>
        <dbReference type="ChEBI" id="CHEBI:30616"/>
    </ligand>
</feature>
<dbReference type="PIRSF" id="PIRSF000722">
    <property type="entry name" value="Acetate_prop_kin"/>
    <property type="match status" value="1"/>
</dbReference>
<comment type="function">
    <text evidence="6">Catalyzes the formation of acetyl phosphate from acetate and ATP. Can also catalyze the reverse reaction.</text>
</comment>
<dbReference type="GO" id="GO:0005524">
    <property type="term" value="F:ATP binding"/>
    <property type="evidence" value="ECO:0007669"/>
    <property type="project" value="UniProtKB-KW"/>
</dbReference>
<feature type="binding site" evidence="6">
    <location>
        <position position="349"/>
    </location>
    <ligand>
        <name>Mg(2+)</name>
        <dbReference type="ChEBI" id="CHEBI:18420"/>
    </ligand>
</feature>
<reference evidence="8 9" key="1">
    <citation type="submission" date="2019-03" db="EMBL/GenBank/DDBJ databases">
        <title>Sequencing the genomes of 1000 actinobacteria strains.</title>
        <authorList>
            <person name="Klenk H.-P."/>
        </authorList>
    </citation>
    <scope>NUCLEOTIDE SEQUENCE [LARGE SCALE GENOMIC DNA]</scope>
    <source>
        <strain evidence="8 9">DSM 18936</strain>
    </source>
</reference>
<feature type="binding site" evidence="6">
    <location>
        <begin position="250"/>
        <end position="252"/>
    </location>
    <ligand>
        <name>ATP</name>
        <dbReference type="ChEBI" id="CHEBI:30616"/>
    </ligand>
</feature>
<feature type="binding site" evidence="6">
    <location>
        <position position="59"/>
    </location>
    <ligand>
        <name>substrate</name>
    </ligand>
</feature>
<feature type="binding site" evidence="6">
    <location>
        <begin position="298"/>
        <end position="302"/>
    </location>
    <ligand>
        <name>ATP</name>
        <dbReference type="ChEBI" id="CHEBI:30616"/>
    </ligand>
</feature>
<evidence type="ECO:0000256" key="1">
    <source>
        <dbReference type="ARBA" id="ARBA00008748"/>
    </source>
</evidence>
<feature type="site" description="Transition state stabilizer" evidence="6">
    <location>
        <position position="209"/>
    </location>
</feature>
<evidence type="ECO:0000256" key="7">
    <source>
        <dbReference type="RuleBase" id="RU003835"/>
    </source>
</evidence>
<dbReference type="GO" id="GO:0000287">
    <property type="term" value="F:magnesium ion binding"/>
    <property type="evidence" value="ECO:0007669"/>
    <property type="project" value="UniProtKB-UniRule"/>
</dbReference>
<comment type="subunit">
    <text evidence="6">Homodimer.</text>
</comment>
<gene>
    <name evidence="6" type="primary">ackA</name>
    <name evidence="8" type="ORF">BDK89_2430</name>
</gene>
<comment type="subcellular location">
    <subcellularLocation>
        <location evidence="6">Cytoplasm</location>
    </subcellularLocation>
</comment>
<keyword evidence="9" id="KW-1185">Reference proteome</keyword>
<dbReference type="GO" id="GO:0006085">
    <property type="term" value="P:acetyl-CoA biosynthetic process"/>
    <property type="evidence" value="ECO:0007669"/>
    <property type="project" value="UniProtKB-UniRule"/>
</dbReference>
<keyword evidence="6" id="KW-0460">Magnesium</keyword>
<comment type="caution">
    <text evidence="8">The sequence shown here is derived from an EMBL/GenBank/DDBJ whole genome shotgun (WGS) entry which is preliminary data.</text>
</comment>
<comment type="similarity">
    <text evidence="1 6 7">Belongs to the acetokinase family.</text>
</comment>
<keyword evidence="6" id="KW-0479">Metal-binding</keyword>
<proteinExistence type="inferred from homology"/>
<dbReference type="PANTHER" id="PTHR21060:SF15">
    <property type="entry name" value="ACETATE KINASE-RELATED"/>
    <property type="match status" value="1"/>
</dbReference>
<dbReference type="CDD" id="cd24010">
    <property type="entry name" value="ASKHA_NBD_AcK_PK"/>
    <property type="match status" value="1"/>
</dbReference>
<dbReference type="InterPro" id="IPR023865">
    <property type="entry name" value="Aliphatic_acid_kinase_CS"/>
</dbReference>
<feature type="binding site" evidence="6">
    <location>
        <begin position="176"/>
        <end position="180"/>
    </location>
    <ligand>
        <name>ATP</name>
        <dbReference type="ChEBI" id="CHEBI:30616"/>
    </ligand>
</feature>
<evidence type="ECO:0000256" key="4">
    <source>
        <dbReference type="ARBA" id="ARBA00022777"/>
    </source>
</evidence>
<dbReference type="PRINTS" id="PR00471">
    <property type="entry name" value="ACETATEKNASE"/>
</dbReference>
<dbReference type="Pfam" id="PF00871">
    <property type="entry name" value="Acetate_kinase"/>
    <property type="match status" value="2"/>
</dbReference>
<dbReference type="HAMAP" id="MF_00020">
    <property type="entry name" value="Acetate_kinase"/>
    <property type="match status" value="1"/>
</dbReference>
<name>A0A4R7HZZ8_9ACTN</name>
<dbReference type="InterPro" id="IPR004372">
    <property type="entry name" value="Ac/propionate_kinase"/>
</dbReference>
<comment type="catalytic activity">
    <reaction evidence="6">
        <text>acetate + ATP = acetyl phosphate + ADP</text>
        <dbReference type="Rhea" id="RHEA:11352"/>
        <dbReference type="ChEBI" id="CHEBI:22191"/>
        <dbReference type="ChEBI" id="CHEBI:30089"/>
        <dbReference type="ChEBI" id="CHEBI:30616"/>
        <dbReference type="ChEBI" id="CHEBI:456216"/>
        <dbReference type="EC" id="2.7.2.1"/>
    </reaction>
</comment>
<evidence type="ECO:0000256" key="3">
    <source>
        <dbReference type="ARBA" id="ARBA00022741"/>
    </source>
</evidence>
<dbReference type="PROSITE" id="PS01075">
    <property type="entry name" value="ACETATE_KINASE_1"/>
    <property type="match status" value="1"/>
</dbReference>
<dbReference type="NCBIfam" id="TIGR00016">
    <property type="entry name" value="ackA"/>
    <property type="match status" value="1"/>
</dbReference>
<feature type="active site" description="Proton donor/acceptor" evidence="6">
    <location>
        <position position="116"/>
    </location>
</feature>
<dbReference type="GO" id="GO:0006083">
    <property type="term" value="P:acetate metabolic process"/>
    <property type="evidence" value="ECO:0007669"/>
    <property type="project" value="TreeGrafter"/>
</dbReference>
<comment type="pathway">
    <text evidence="6">Metabolic intermediate biosynthesis; acetyl-CoA biosynthesis; acetyl-CoA from acetate: step 1/2.</text>
</comment>
<evidence type="ECO:0000256" key="6">
    <source>
        <dbReference type="HAMAP-Rule" id="MF_00020"/>
    </source>
</evidence>
<evidence type="ECO:0000256" key="2">
    <source>
        <dbReference type="ARBA" id="ARBA00022679"/>
    </source>
</evidence>
<comment type="cofactor">
    <cofactor evidence="6">
        <name>Mg(2+)</name>
        <dbReference type="ChEBI" id="CHEBI:18420"/>
    </cofactor>
    <cofactor evidence="6">
        <name>Mn(2+)</name>
        <dbReference type="ChEBI" id="CHEBI:29035"/>
    </cofactor>
    <text evidence="6">Mg(2+). Can also accept Mn(2+).</text>
</comment>
<protein>
    <recommendedName>
        <fullName evidence="6">Acetate kinase</fullName>
        <ecNumber evidence="6">2.7.2.1</ecNumber>
    </recommendedName>
    <alternativeName>
        <fullName evidence="6">Acetokinase</fullName>
    </alternativeName>
</protein>
<keyword evidence="5 6" id="KW-0067">ATP-binding</keyword>
<dbReference type="InterPro" id="IPR000890">
    <property type="entry name" value="Aliphatic_acid_kin_short-chain"/>
</dbReference>
<dbReference type="AlphaFoldDB" id="A0A4R7HZZ8"/>
<feature type="site" description="Transition state stabilizer" evidence="6">
    <location>
        <position position="148"/>
    </location>
</feature>
<evidence type="ECO:0000256" key="5">
    <source>
        <dbReference type="ARBA" id="ARBA00022840"/>
    </source>
</evidence>
<dbReference type="EC" id="2.7.2.1" evidence="6"/>
<dbReference type="Gene3D" id="3.30.420.40">
    <property type="match status" value="2"/>
</dbReference>
<evidence type="ECO:0000313" key="8">
    <source>
        <dbReference type="EMBL" id="TDT16832.1"/>
    </source>
</evidence>
<sequence>MAVLVLNSGSSSVKYQLIDATDGRRLARGLIEEVVDHEYALADVIEKLGDAPVEAVGHRVVHGGERFVAPTLIDDAVVDAIESLVPLAPLHNPANLAGIRAARRAWPDLPHVAVFDTAFHRTVPAHAYRYAVPSGWFDDYGVRRYGFHGTSYDYVSARAADALGRPRDELDLVVAHLGNGASMAAIDHGRCVETSMGLTPLEGLVMGTRTGDIDPAVIGHVARASGRSEADVSADLVRRSGLVGLCGDSDMRTVTERARSGDADAELALDVFCHRIVKYVGAYVAVLGGCDALVFTAGIGEHSAEVRRRVCERLGAFGVELDVSANEQHEPVITTPASDMTVMVVPTDEEHAIAEQTARVVEGAPS</sequence>
<dbReference type="UniPathway" id="UPA00340">
    <property type="reaction ID" value="UER00458"/>
</dbReference>
<dbReference type="PROSITE" id="PS01076">
    <property type="entry name" value="ACETATE_KINASE_2"/>
    <property type="match status" value="1"/>
</dbReference>
<dbReference type="Proteomes" id="UP000294558">
    <property type="component" value="Unassembled WGS sequence"/>
</dbReference>
<keyword evidence="6" id="KW-0963">Cytoplasm</keyword>
<dbReference type="GO" id="GO:0005737">
    <property type="term" value="C:cytoplasm"/>
    <property type="evidence" value="ECO:0007669"/>
    <property type="project" value="UniProtKB-SubCell"/>
</dbReference>
<dbReference type="OrthoDB" id="9802453at2"/>
<organism evidence="8 9">
    <name type="scientific">Ilumatobacter fluminis</name>
    <dbReference type="NCBI Taxonomy" id="467091"/>
    <lineage>
        <taxon>Bacteria</taxon>
        <taxon>Bacillati</taxon>
        <taxon>Actinomycetota</taxon>
        <taxon>Acidimicrobiia</taxon>
        <taxon>Acidimicrobiales</taxon>
        <taxon>Ilumatobacteraceae</taxon>
        <taxon>Ilumatobacter</taxon>
    </lineage>
</organism>
<keyword evidence="3 6" id="KW-0547">Nucleotide-binding</keyword>
<dbReference type="SUPFAM" id="SSF53067">
    <property type="entry name" value="Actin-like ATPase domain"/>
    <property type="match status" value="2"/>
</dbReference>
<dbReference type="RefSeq" id="WP_133869168.1">
    <property type="nucleotide sequence ID" value="NZ_SOAU01000001.1"/>
</dbReference>